<proteinExistence type="inferred from homology"/>
<comment type="similarity">
    <text evidence="2">Belongs to the eukaryotic RPB8 RNA polymerase subunit family.</text>
</comment>
<dbReference type="EMBL" id="GBEZ01017879">
    <property type="protein sequence ID" value="JAC68498.1"/>
    <property type="molecule type" value="Transcribed_RNA"/>
</dbReference>
<protein>
    <submittedName>
        <fullName evidence="4">DNA-directed RNA polymerase II subunit H</fullName>
    </submittedName>
</protein>
<evidence type="ECO:0000256" key="1">
    <source>
        <dbReference type="ARBA" id="ARBA00004123"/>
    </source>
</evidence>
<sequence length="143" mass="16304">MSRLLFEDVFEILKKDPAGKRFDKVSRYEARSDTYQMDLVLDVNIDVYPLEEGEKVKLALSHTISLDGSQSKDSFDPSLYLNKPSLMDDYEYVMHGKIFKYKDNTSGAALKTEVFISFGGLLMQLVGDPKKLEELEVDSSVYL</sequence>
<evidence type="ECO:0000256" key="3">
    <source>
        <dbReference type="ARBA" id="ARBA00023242"/>
    </source>
</evidence>
<dbReference type="SUPFAM" id="SSF50249">
    <property type="entry name" value="Nucleic acid-binding proteins"/>
    <property type="match status" value="1"/>
</dbReference>
<dbReference type="PANTHER" id="PTHR10917">
    <property type="entry name" value="DNA-DIRECTED RNA POLYMERASES I, II, AND III SUBUNIT RPABC3"/>
    <property type="match status" value="1"/>
</dbReference>
<comment type="subcellular location">
    <subcellularLocation>
        <location evidence="1">Nucleus</location>
    </subcellularLocation>
</comment>
<dbReference type="GO" id="GO:0005665">
    <property type="term" value="C:RNA polymerase II, core complex"/>
    <property type="evidence" value="ECO:0007669"/>
    <property type="project" value="TreeGrafter"/>
</dbReference>
<dbReference type="Pfam" id="PF03870">
    <property type="entry name" value="RNA_pol_Rpb8"/>
    <property type="match status" value="1"/>
</dbReference>
<dbReference type="GO" id="GO:0005736">
    <property type="term" value="C:RNA polymerase I complex"/>
    <property type="evidence" value="ECO:0007669"/>
    <property type="project" value="TreeGrafter"/>
</dbReference>
<keyword evidence="3" id="KW-0539">Nucleus</keyword>
<name>A0A061R950_9CHLO</name>
<dbReference type="GO" id="GO:0006351">
    <property type="term" value="P:DNA-templated transcription"/>
    <property type="evidence" value="ECO:0007669"/>
    <property type="project" value="InterPro"/>
</dbReference>
<gene>
    <name evidence="4" type="primary">RPB8</name>
    <name evidence="4" type="ORF">TSPGSL018_8573</name>
</gene>
<dbReference type="SMART" id="SM00658">
    <property type="entry name" value="RPOL8c"/>
    <property type="match status" value="1"/>
</dbReference>
<dbReference type="AlphaFoldDB" id="A0A061R950"/>
<keyword evidence="4" id="KW-0804">Transcription</keyword>
<dbReference type="InterPro" id="IPR012340">
    <property type="entry name" value="NA-bd_OB-fold"/>
</dbReference>
<dbReference type="GO" id="GO:0005666">
    <property type="term" value="C:RNA polymerase III complex"/>
    <property type="evidence" value="ECO:0007669"/>
    <property type="project" value="TreeGrafter"/>
</dbReference>
<feature type="non-terminal residue" evidence="4">
    <location>
        <position position="143"/>
    </location>
</feature>
<dbReference type="InterPro" id="IPR005570">
    <property type="entry name" value="RPABC3"/>
</dbReference>
<evidence type="ECO:0000256" key="2">
    <source>
        <dbReference type="ARBA" id="ARBA00008912"/>
    </source>
</evidence>
<dbReference type="Gene3D" id="2.40.50.140">
    <property type="entry name" value="Nucleic acid-binding proteins"/>
    <property type="match status" value="1"/>
</dbReference>
<reference evidence="4" key="1">
    <citation type="submission" date="2014-05" db="EMBL/GenBank/DDBJ databases">
        <title>The transcriptome of the halophilic microalga Tetraselmis sp. GSL018 isolated from the Great Salt Lake, Utah.</title>
        <authorList>
            <person name="Jinkerson R.E."/>
            <person name="D'Adamo S."/>
            <person name="Posewitz M.C."/>
        </authorList>
    </citation>
    <scope>NUCLEOTIDE SEQUENCE</scope>
    <source>
        <strain evidence="4">GSL018</strain>
    </source>
</reference>
<dbReference type="PANTHER" id="PTHR10917:SF0">
    <property type="entry name" value="DNA-DIRECTED RNA POLYMERASES I, II, AND III SUBUNIT RPABC3"/>
    <property type="match status" value="1"/>
</dbReference>
<dbReference type="GO" id="GO:0003899">
    <property type="term" value="F:DNA-directed RNA polymerase activity"/>
    <property type="evidence" value="ECO:0007669"/>
    <property type="project" value="InterPro"/>
</dbReference>
<organism evidence="4">
    <name type="scientific">Tetraselmis sp. GSL018</name>
    <dbReference type="NCBI Taxonomy" id="582737"/>
    <lineage>
        <taxon>Eukaryota</taxon>
        <taxon>Viridiplantae</taxon>
        <taxon>Chlorophyta</taxon>
        <taxon>core chlorophytes</taxon>
        <taxon>Chlorodendrophyceae</taxon>
        <taxon>Chlorodendrales</taxon>
        <taxon>Chlorodendraceae</taxon>
        <taxon>Tetraselmis</taxon>
    </lineage>
</organism>
<evidence type="ECO:0000313" key="4">
    <source>
        <dbReference type="EMBL" id="JAC68498.1"/>
    </source>
</evidence>
<keyword evidence="4" id="KW-0240">DNA-directed RNA polymerase</keyword>
<dbReference type="PIRSF" id="PIRSF000779">
    <property type="entry name" value="RNA_pol_Rpb8"/>
    <property type="match status" value="1"/>
</dbReference>
<accession>A0A061R950</accession>